<dbReference type="GO" id="GO:0022627">
    <property type="term" value="C:cytosolic small ribosomal subunit"/>
    <property type="evidence" value="ECO:0007669"/>
    <property type="project" value="TreeGrafter"/>
</dbReference>
<protein>
    <recommendedName>
        <fullName evidence="3 9">Eukaryotic translation initiation factor 2A</fullName>
        <shortName evidence="9">eIF-2A</shortName>
    </recommendedName>
</protein>
<dbReference type="GO" id="GO:0003743">
    <property type="term" value="F:translation initiation factor activity"/>
    <property type="evidence" value="ECO:0007669"/>
    <property type="project" value="UniProtKB-UniRule"/>
</dbReference>
<evidence type="ECO:0000256" key="1">
    <source>
        <dbReference type="ARBA" id="ARBA00003993"/>
    </source>
</evidence>
<evidence type="ECO:0000256" key="5">
    <source>
        <dbReference type="ARBA" id="ARBA00022574"/>
    </source>
</evidence>
<keyword evidence="4 9" id="KW-0396">Initiation factor</keyword>
<evidence type="ECO:0000256" key="7">
    <source>
        <dbReference type="ARBA" id="ARBA00022845"/>
    </source>
</evidence>
<dbReference type="Pfam" id="PF08662">
    <property type="entry name" value="eIF2A"/>
    <property type="match status" value="1"/>
</dbReference>
<keyword evidence="7 9" id="KW-0810">Translation regulation</keyword>
<comment type="similarity">
    <text evidence="2 9">Belongs to the WD repeat EIF2A family.</text>
</comment>
<dbReference type="GO" id="GO:0000049">
    <property type="term" value="F:tRNA binding"/>
    <property type="evidence" value="ECO:0007669"/>
    <property type="project" value="UniProtKB-UniRule"/>
</dbReference>
<dbReference type="InterPro" id="IPR011387">
    <property type="entry name" value="TIF2A"/>
</dbReference>
<dbReference type="InterPro" id="IPR015943">
    <property type="entry name" value="WD40/YVTN_repeat-like_dom_sf"/>
</dbReference>
<dbReference type="GO" id="GO:0006417">
    <property type="term" value="P:regulation of translation"/>
    <property type="evidence" value="ECO:0007669"/>
    <property type="project" value="UniProtKB-KW"/>
</dbReference>
<dbReference type="GO" id="GO:0003729">
    <property type="term" value="F:mRNA binding"/>
    <property type="evidence" value="ECO:0007669"/>
    <property type="project" value="TreeGrafter"/>
</dbReference>
<evidence type="ECO:0000256" key="9">
    <source>
        <dbReference type="PIRNR" id="PIRNR017222"/>
    </source>
</evidence>
<reference evidence="12" key="1">
    <citation type="journal article" date="2016" name="Sci. Rep.">
        <title>Molecular characterization of firefly nuptial gifts: a multi-omics approach sheds light on postcopulatory sexual selection.</title>
        <authorList>
            <person name="Al-Wathiqui N."/>
            <person name="Fallon T.R."/>
            <person name="South A."/>
            <person name="Weng J.K."/>
            <person name="Lewis S.M."/>
        </authorList>
    </citation>
    <scope>NUCLEOTIDE SEQUENCE</scope>
</reference>
<dbReference type="EMBL" id="GEZM01051462">
    <property type="protein sequence ID" value="JAV74911.1"/>
    <property type="molecule type" value="Transcribed_RNA"/>
</dbReference>
<dbReference type="PANTHER" id="PTHR13227:SF0">
    <property type="entry name" value="EUKARYOTIC TRANSLATION INITIATION FACTOR 2A"/>
    <property type="match status" value="1"/>
</dbReference>
<dbReference type="PIRSF" id="PIRSF017222">
    <property type="entry name" value="eIF2A"/>
    <property type="match status" value="1"/>
</dbReference>
<keyword evidence="5" id="KW-0853">WD repeat</keyword>
<keyword evidence="8 9" id="KW-0648">Protein biosynthesis</keyword>
<proteinExistence type="inferred from homology"/>
<accession>A0A1Y1LMN8</accession>
<organism evidence="12">
    <name type="scientific">Photinus pyralis</name>
    <name type="common">Common eastern firefly</name>
    <name type="synonym">Lampyris pyralis</name>
    <dbReference type="NCBI Taxonomy" id="7054"/>
    <lineage>
        <taxon>Eukaryota</taxon>
        <taxon>Metazoa</taxon>
        <taxon>Ecdysozoa</taxon>
        <taxon>Arthropoda</taxon>
        <taxon>Hexapoda</taxon>
        <taxon>Insecta</taxon>
        <taxon>Pterygota</taxon>
        <taxon>Neoptera</taxon>
        <taxon>Endopterygota</taxon>
        <taxon>Coleoptera</taxon>
        <taxon>Polyphaga</taxon>
        <taxon>Elateriformia</taxon>
        <taxon>Elateroidea</taxon>
        <taxon>Lampyridae</taxon>
        <taxon>Lampyrinae</taxon>
        <taxon>Photinus</taxon>
    </lineage>
</organism>
<evidence type="ECO:0000256" key="2">
    <source>
        <dbReference type="ARBA" id="ARBA00009573"/>
    </source>
</evidence>
<dbReference type="PANTHER" id="PTHR13227">
    <property type="entry name" value="EUKARYOTIC TRANSLATION INITIATION FACTOR 2A"/>
    <property type="match status" value="1"/>
</dbReference>
<feature type="compositionally biased region" description="Basic residues" evidence="10">
    <location>
        <begin position="475"/>
        <end position="487"/>
    </location>
</feature>
<name>A0A1Y1LMN8_PHOPY</name>
<dbReference type="InterPro" id="IPR013979">
    <property type="entry name" value="TIF_beta_prop-like"/>
</dbReference>
<dbReference type="EMBL" id="GEZM01051461">
    <property type="protein sequence ID" value="JAV74912.1"/>
    <property type="molecule type" value="Transcribed_RNA"/>
</dbReference>
<dbReference type="SUPFAM" id="SSF82171">
    <property type="entry name" value="DPP6 N-terminal domain-like"/>
    <property type="match status" value="1"/>
</dbReference>
<dbReference type="Gene3D" id="2.130.10.10">
    <property type="entry name" value="YVTN repeat-like/Quinoprotein amine dehydrogenase"/>
    <property type="match status" value="2"/>
</dbReference>
<evidence type="ECO:0000259" key="11">
    <source>
        <dbReference type="Pfam" id="PF08662"/>
    </source>
</evidence>
<comment type="function">
    <text evidence="1 9">Functions in the early steps of protein synthesis of a small number of specific mRNAs. Acts by directing the binding of methionyl-tRNAi to 40S ribosomal subunits. In contrast to the eIF-2 complex, it binds methionyl-tRNAi to 40S subunits in a codon-dependent manner, whereas the eIF-2 complex binds methionyl-tRNAi to 40S subunits in a GTP-dependent manner.</text>
</comment>
<evidence type="ECO:0000313" key="12">
    <source>
        <dbReference type="EMBL" id="JAV74912.1"/>
    </source>
</evidence>
<feature type="domain" description="Translation initiation factor beta propellor-like" evidence="11">
    <location>
        <begin position="213"/>
        <end position="406"/>
    </location>
</feature>
<feature type="compositionally biased region" description="Polar residues" evidence="10">
    <location>
        <begin position="493"/>
        <end position="504"/>
    </location>
</feature>
<keyword evidence="6" id="KW-0677">Repeat</keyword>
<evidence type="ECO:0000256" key="6">
    <source>
        <dbReference type="ARBA" id="ARBA00022737"/>
    </source>
</evidence>
<evidence type="ECO:0000256" key="8">
    <source>
        <dbReference type="ARBA" id="ARBA00022917"/>
    </source>
</evidence>
<feature type="region of interest" description="Disordered" evidence="10">
    <location>
        <begin position="428"/>
        <end position="504"/>
    </location>
</feature>
<sequence length="563" mass="63762">MNPAISFAVRSSLGISINHGPPKFSCNDLFEAVRSKSCRTMLFSPAGDYFAYVNGLNLHLLQTEKWKTIAVIENTKSYHLSFSPKGTYLCAWEPFATNNANPQGSPNLNIYESESGKLVKNFVHKKQTNWEPQWSADEVLFSRLVDTDIVFYNSNDFQVINRVKSYKVMSYTISPNVENYFVVLHTQDGKGQPAIGRLFKYPMFEHQQSIANKSFFQSDKVEFYWSAKATHVLLLTMTEVDKTSYYGKQGLHFISTSGDTAMVTMNKEGPIYNVAWSPRDTEFCVVYGFMPSRCTIFNLKCEMIHQFSAAPRNSIYYNPQGNILLTAGFGNLRGHIELWDIASKKLIGSCEAADSTLLQWSPDGTHFLTATTAPRLRIGNGYKVWHYSGALIHEHPYKENDELYDVAWQKAPKDAFKEPAVNFQKVEGIVSNQPQASKEAYRPPSARNRPPITFKLHDDDSDGQLPPAAPSKAALKQKKKRENKKARKQQEEPNSNPPVTSTVSVILTEDEEKNKKIKNIKRKLDAIGKLKDQQSQGKVLEVNQLAKIKSEDELMVELKKLQL</sequence>
<evidence type="ECO:0000256" key="4">
    <source>
        <dbReference type="ARBA" id="ARBA00022540"/>
    </source>
</evidence>
<dbReference type="AlphaFoldDB" id="A0A1Y1LMN8"/>
<evidence type="ECO:0000256" key="10">
    <source>
        <dbReference type="SAM" id="MobiDB-lite"/>
    </source>
</evidence>
<dbReference type="GO" id="GO:0043022">
    <property type="term" value="F:ribosome binding"/>
    <property type="evidence" value="ECO:0007669"/>
    <property type="project" value="UniProtKB-UniRule"/>
</dbReference>
<evidence type="ECO:0000256" key="3">
    <source>
        <dbReference type="ARBA" id="ARBA00013819"/>
    </source>
</evidence>